<reference evidence="6" key="1">
    <citation type="submission" date="2020-07" db="EMBL/GenBank/DDBJ databases">
        <title>Huge and variable diversity of episymbiotic CPR bacteria and DPANN archaea in groundwater ecosystems.</title>
        <authorList>
            <person name="He C.Y."/>
            <person name="Keren R."/>
            <person name="Whittaker M."/>
            <person name="Farag I.F."/>
            <person name="Doudna J."/>
            <person name="Cate J.H.D."/>
            <person name="Banfield J.F."/>
        </authorList>
    </citation>
    <scope>NUCLEOTIDE SEQUENCE</scope>
    <source>
        <strain evidence="6">NC_groundwater_672_Ag_B-0.1um_62_36</strain>
    </source>
</reference>
<keyword evidence="3" id="KW-0378">Hydrolase</keyword>
<comment type="similarity">
    <text evidence="1">Belongs to the peptidase S1C family.</text>
</comment>
<evidence type="ECO:0000256" key="1">
    <source>
        <dbReference type="ARBA" id="ARBA00010541"/>
    </source>
</evidence>
<dbReference type="PANTHER" id="PTHR22939:SF129">
    <property type="entry name" value="SERINE PROTEASE HTRA2, MITOCHONDRIAL"/>
    <property type="match status" value="1"/>
</dbReference>
<dbReference type="Pfam" id="PF17820">
    <property type="entry name" value="PDZ_6"/>
    <property type="match status" value="1"/>
</dbReference>
<dbReference type="GO" id="GO:0004252">
    <property type="term" value="F:serine-type endopeptidase activity"/>
    <property type="evidence" value="ECO:0007669"/>
    <property type="project" value="InterPro"/>
</dbReference>
<dbReference type="CDD" id="cd10839">
    <property type="entry name" value="cpPDZ1_DegP-like"/>
    <property type="match status" value="1"/>
</dbReference>
<gene>
    <name evidence="6" type="ORF">HYY20_06965</name>
</gene>
<dbReference type="Pfam" id="PF13180">
    <property type="entry name" value="PDZ_2"/>
    <property type="match status" value="1"/>
</dbReference>
<feature type="domain" description="PDZ" evidence="5">
    <location>
        <begin position="372"/>
        <end position="462"/>
    </location>
</feature>
<comment type="caution">
    <text evidence="6">The sequence shown here is derived from an EMBL/GenBank/DDBJ whole genome shotgun (WGS) entry which is preliminary data.</text>
</comment>
<organism evidence="6 7">
    <name type="scientific">Tectimicrobiota bacterium</name>
    <dbReference type="NCBI Taxonomy" id="2528274"/>
    <lineage>
        <taxon>Bacteria</taxon>
        <taxon>Pseudomonadati</taxon>
        <taxon>Nitrospinota/Tectimicrobiota group</taxon>
        <taxon>Candidatus Tectimicrobiota</taxon>
    </lineage>
</organism>
<dbReference type="PRINTS" id="PR00834">
    <property type="entry name" value="PROTEASES2C"/>
</dbReference>
<feature type="transmembrane region" description="Helical" evidence="4">
    <location>
        <begin position="12"/>
        <end position="34"/>
    </location>
</feature>
<dbReference type="Proteomes" id="UP000769766">
    <property type="component" value="Unassembled WGS sequence"/>
</dbReference>
<dbReference type="GO" id="GO:0006508">
    <property type="term" value="P:proteolysis"/>
    <property type="evidence" value="ECO:0007669"/>
    <property type="project" value="UniProtKB-KW"/>
</dbReference>
<dbReference type="Pfam" id="PF13365">
    <property type="entry name" value="Trypsin_2"/>
    <property type="match status" value="1"/>
</dbReference>
<protein>
    <submittedName>
        <fullName evidence="6">Trypsin-like peptidase domain-containing protein</fullName>
    </submittedName>
</protein>
<keyword evidence="4" id="KW-1133">Transmembrane helix</keyword>
<evidence type="ECO:0000256" key="4">
    <source>
        <dbReference type="SAM" id="Phobius"/>
    </source>
</evidence>
<name>A0A932CNE1_UNCTE</name>
<feature type="domain" description="PDZ" evidence="5">
    <location>
        <begin position="253"/>
        <end position="348"/>
    </location>
</feature>
<evidence type="ECO:0000259" key="5">
    <source>
        <dbReference type="PROSITE" id="PS50106"/>
    </source>
</evidence>
<dbReference type="SUPFAM" id="SSF50156">
    <property type="entry name" value="PDZ domain-like"/>
    <property type="match status" value="2"/>
</dbReference>
<dbReference type="Gene3D" id="2.40.10.120">
    <property type="match status" value="1"/>
</dbReference>
<evidence type="ECO:0000256" key="2">
    <source>
        <dbReference type="ARBA" id="ARBA00022670"/>
    </source>
</evidence>
<accession>A0A932CNE1</accession>
<dbReference type="InterPro" id="IPR001940">
    <property type="entry name" value="Peptidase_S1C"/>
</dbReference>
<keyword evidence="2" id="KW-0645">Protease</keyword>
<dbReference type="EMBL" id="JACPRF010000213">
    <property type="protein sequence ID" value="MBI2876605.1"/>
    <property type="molecule type" value="Genomic_DNA"/>
</dbReference>
<proteinExistence type="inferred from homology"/>
<dbReference type="InterPro" id="IPR041489">
    <property type="entry name" value="PDZ_6"/>
</dbReference>
<dbReference type="Gene3D" id="2.30.42.10">
    <property type="match status" value="2"/>
</dbReference>
<keyword evidence="4" id="KW-0812">Transmembrane</keyword>
<evidence type="ECO:0000256" key="3">
    <source>
        <dbReference type="ARBA" id="ARBA00022801"/>
    </source>
</evidence>
<sequence length="462" mass="50230">MLGSKNRKRWLILSLSLLGAFMAGLLIHWVVFYGDWPQATPALRLVFSEDKEGLPYLIEQQQAVVVNITAQKKGRPLGKRRTLAGIRDAASQGYFGSGVILNPEGYILTNYHVIDKAKQIRVTLSDREEYQAQLVGIDPGTDLALIKIHPAKKLQAARLADSDQLRVGDTVLAIGNPWGMGQSVSKGIVSAKERSVGLNPYEELIQTDAAINPGCSGGGLFNLKGELVGVVSSTLTNSQGISFAIPSNVARQVAEILRSEGRLLRGWLGIRVQELNRPLIHALKIEDNEGVLVSSVESGGPGRQAGLRRGDVITTYEGQPIKGVRDFQDRVALTPEGKQVELSVVRQGDPKTLTVMVVHQEVLGLGGAIELEDNRFGLTLRNLYVERPGRAGESPRGLLVVALEEDGAAVQSGLKPGDILLEIDGQAIFRIEEYRKALDRAGHQPLLLFLQRGADQLYLALQ</sequence>
<dbReference type="InterPro" id="IPR009003">
    <property type="entry name" value="Peptidase_S1_PA"/>
</dbReference>
<evidence type="ECO:0000313" key="7">
    <source>
        <dbReference type="Proteomes" id="UP000769766"/>
    </source>
</evidence>
<dbReference type="SUPFAM" id="SSF50494">
    <property type="entry name" value="Trypsin-like serine proteases"/>
    <property type="match status" value="1"/>
</dbReference>
<evidence type="ECO:0000313" key="6">
    <source>
        <dbReference type="EMBL" id="MBI2876605.1"/>
    </source>
</evidence>
<dbReference type="PROSITE" id="PS50106">
    <property type="entry name" value="PDZ"/>
    <property type="match status" value="2"/>
</dbReference>
<dbReference type="PANTHER" id="PTHR22939">
    <property type="entry name" value="SERINE PROTEASE FAMILY S1C HTRA-RELATED"/>
    <property type="match status" value="1"/>
</dbReference>
<keyword evidence="4" id="KW-0472">Membrane</keyword>
<dbReference type="SMART" id="SM00228">
    <property type="entry name" value="PDZ"/>
    <property type="match status" value="2"/>
</dbReference>
<dbReference type="AlphaFoldDB" id="A0A932CNE1"/>
<dbReference type="InterPro" id="IPR001478">
    <property type="entry name" value="PDZ"/>
</dbReference>
<dbReference type="InterPro" id="IPR036034">
    <property type="entry name" value="PDZ_sf"/>
</dbReference>